<name>A0A1G2JPN6_9BACT</name>
<evidence type="ECO:0000313" key="3">
    <source>
        <dbReference type="Proteomes" id="UP000178935"/>
    </source>
</evidence>
<dbReference type="EMBL" id="MHPU01000011">
    <property type="protein sequence ID" value="OGZ89096.1"/>
    <property type="molecule type" value="Genomic_DNA"/>
</dbReference>
<dbReference type="PROSITE" id="PS51257">
    <property type="entry name" value="PROKAR_LIPOPROTEIN"/>
    <property type="match status" value="1"/>
</dbReference>
<protein>
    <submittedName>
        <fullName evidence="2">Uncharacterized protein</fullName>
    </submittedName>
</protein>
<evidence type="ECO:0000313" key="2">
    <source>
        <dbReference type="EMBL" id="OGZ89096.1"/>
    </source>
</evidence>
<sequence length="332" mass="37547">MFKELGMLKKLLVVLLMLIVLAGCNSGVKDPDLGVLAKDEARRNIVLLETSKDDAVLLEARNILRDSEFEFIKVIVEDRLMSPDDNVRKSGESLLVECWGGDYTTQEVKKLIYHPNSGVRVSAQRILDRLSWKTAENATDLTIKFGEKLCEVAETANSAMAKANLAASFAEVHSLTQRVQAVEMRCDKILKKDLVEVSAKVDLANKTAKEAKKSADATAQLLRQRIVELDQQLFNFRDQLALAQAHQRYETQRARLVAEGRISDKLAEFARFVDNRVGENLLSLGEIQRRIHALEVERKVVIIAETVQYDNGQWVYGCQGWVWQNGFSRRCR</sequence>
<keyword evidence="1" id="KW-0175">Coiled coil</keyword>
<organism evidence="2 3">
    <name type="scientific">Candidatus Staskawiczbacteria bacterium RIFOXYD1_FULL_32_13</name>
    <dbReference type="NCBI Taxonomy" id="1802234"/>
    <lineage>
        <taxon>Bacteria</taxon>
        <taxon>Candidatus Staskawicziibacteriota</taxon>
    </lineage>
</organism>
<reference evidence="2 3" key="1">
    <citation type="journal article" date="2016" name="Nat. Commun.">
        <title>Thousands of microbial genomes shed light on interconnected biogeochemical processes in an aquifer system.</title>
        <authorList>
            <person name="Anantharaman K."/>
            <person name="Brown C.T."/>
            <person name="Hug L.A."/>
            <person name="Sharon I."/>
            <person name="Castelle C.J."/>
            <person name="Probst A.J."/>
            <person name="Thomas B.C."/>
            <person name="Singh A."/>
            <person name="Wilkins M.J."/>
            <person name="Karaoz U."/>
            <person name="Brodie E.L."/>
            <person name="Williams K.H."/>
            <person name="Hubbard S.S."/>
            <person name="Banfield J.F."/>
        </authorList>
    </citation>
    <scope>NUCLEOTIDE SEQUENCE [LARGE SCALE GENOMIC DNA]</scope>
</reference>
<dbReference type="Proteomes" id="UP000178935">
    <property type="component" value="Unassembled WGS sequence"/>
</dbReference>
<evidence type="ECO:0000256" key="1">
    <source>
        <dbReference type="SAM" id="Coils"/>
    </source>
</evidence>
<accession>A0A1G2JPN6</accession>
<proteinExistence type="predicted"/>
<dbReference type="AlphaFoldDB" id="A0A1G2JPN6"/>
<comment type="caution">
    <text evidence="2">The sequence shown here is derived from an EMBL/GenBank/DDBJ whole genome shotgun (WGS) entry which is preliminary data.</text>
</comment>
<feature type="coiled-coil region" evidence="1">
    <location>
        <begin position="212"/>
        <end position="239"/>
    </location>
</feature>
<gene>
    <name evidence="2" type="ORF">A2561_04095</name>
</gene>